<gene>
    <name evidence="2" type="primary">acrB5</name>
    <name evidence="2" type="ORF">GCM10011511_31640</name>
</gene>
<dbReference type="GO" id="GO:0042910">
    <property type="term" value="F:xenobiotic transmembrane transporter activity"/>
    <property type="evidence" value="ECO:0007669"/>
    <property type="project" value="TreeGrafter"/>
</dbReference>
<dbReference type="Gene3D" id="1.20.1640.10">
    <property type="entry name" value="Multidrug efflux transporter AcrB transmembrane domain"/>
    <property type="match status" value="2"/>
</dbReference>
<feature type="transmembrane region" description="Helical" evidence="1">
    <location>
        <begin position="521"/>
        <end position="543"/>
    </location>
</feature>
<feature type="transmembrane region" description="Helical" evidence="1">
    <location>
        <begin position="952"/>
        <end position="973"/>
    </location>
</feature>
<dbReference type="SUPFAM" id="SSF82693">
    <property type="entry name" value="Multidrug efflux transporter AcrB pore domain, PN1, PN2, PC1 and PC2 subdomains"/>
    <property type="match status" value="3"/>
</dbReference>
<sequence>MRITDFSVRNYQFTLIVFVMLALIGVSAMFNMPRGEDPDTEAPTYSAIIIYPGTSPKDMEELVVNPIEKRFNEMDDVKRIRSTIDDGLAVVQIEFNYETDPEKKYQDVIRELNAVRADLPSDLLSIDIQRFRPSDVNILQVALMSETAPYKDLQDWSKKLKDRLEKIKTLKNVDNWAFPQQQVRVALNLEKLAQNKIALNTVLQAIQGENVNIPGGSVDMGSRKFNIKTTGDYKSVDQIKNTIVSGTGGKIIYVKDIADVEFNYEEQSYIGRLNGKRAVFVTASRKSGTNIFAIEKEMDPVLDKFKSELPPNIVYNKSFNNAESVHTRLGHFTRDFAIAIFLVLLTLLPLGPRASIVVMISIPLSLLIGLALLNLFHFTINQLSIVGMVVALGLLVDDSIVVVENIERYLRLGYSRKEAAMAATKQIGLAVLGCTATLIFAFLPLMFLPEAAGDFIRSLPAAVVTTVLASLFVSLTIVPFLSSRILSAHEHPEGNLFLRGLRRLISGSYRRVLHGAIRRPVLTLLVALAIFVGCLALIPRVGFSVFPASEKPMFLINIQTPLGTSLTATDTVARWVEKHIEHLPDLKNYATNVGRGNPRIYYNVIPQNEVSNYAQVFVQLNETPSIRKRQLIDSLRTQFKDYPGAKIEVKDFEQGPPIEAPIAIRLFSEDLDTLRSLAFRVEDLLKRTDGTIYVNNDLTTLKTDIKVNVNKEKAGLLGVPINSIDRTVRLAIAGLDVGKFRKDDDKDNDYNINVCLPRGRYQTLDALNKVYVDSYSGSSVPLSDLAGIQFQTSPTSINHYDKDRYTTVTAFVRSGYNTTRLTEGILKKLDTLHFPAGASYKAAGEVESKEQSFGGLGPIILITIFGILGILILEFKTFRGTLIVLSVVPLGIIGAVLMLWATGNTFSFVAVIGIIALVGIEVKNSILLVDYTDQLRKGGMGLDDAIQEAGETRFVPIILTTLTAIGGLIPLVAENNPLYSPLALVIIGGLLSSTILTRIVTPVLYKLLAPRINPDSGPASPAPEPVLAMA</sequence>
<dbReference type="SUPFAM" id="SSF82714">
    <property type="entry name" value="Multidrug efflux transporter AcrB TolC docking domain, DN and DC subdomains"/>
    <property type="match status" value="2"/>
</dbReference>
<reference evidence="2" key="2">
    <citation type="submission" date="2020-09" db="EMBL/GenBank/DDBJ databases">
        <authorList>
            <person name="Sun Q."/>
            <person name="Zhou Y."/>
        </authorList>
    </citation>
    <scope>NUCLEOTIDE SEQUENCE</scope>
    <source>
        <strain evidence="2">CGMCC 1.15448</strain>
    </source>
</reference>
<dbReference type="GO" id="GO:0005886">
    <property type="term" value="C:plasma membrane"/>
    <property type="evidence" value="ECO:0007669"/>
    <property type="project" value="TreeGrafter"/>
</dbReference>
<dbReference type="InterPro" id="IPR001036">
    <property type="entry name" value="Acrflvin-R"/>
</dbReference>
<dbReference type="PANTHER" id="PTHR32063:SF24">
    <property type="entry name" value="CATION EFFLUX SYSTEM (ACRB_ACRD_ACRF FAMILY)"/>
    <property type="match status" value="1"/>
</dbReference>
<feature type="transmembrane region" description="Helical" evidence="1">
    <location>
        <begin position="906"/>
        <end position="931"/>
    </location>
</feature>
<dbReference type="PRINTS" id="PR00702">
    <property type="entry name" value="ACRIFLAVINRP"/>
</dbReference>
<feature type="transmembrane region" description="Helical" evidence="1">
    <location>
        <begin position="853"/>
        <end position="873"/>
    </location>
</feature>
<dbReference type="Gene3D" id="3.30.70.1430">
    <property type="entry name" value="Multidrug efflux transporter AcrB pore domain"/>
    <property type="match status" value="2"/>
</dbReference>
<evidence type="ECO:0000256" key="1">
    <source>
        <dbReference type="SAM" id="Phobius"/>
    </source>
</evidence>
<name>A0A8J2UEB8_9BACT</name>
<dbReference type="Gene3D" id="3.30.2090.10">
    <property type="entry name" value="Multidrug efflux transporter AcrB TolC docking domain, DN and DC subdomains"/>
    <property type="match status" value="2"/>
</dbReference>
<keyword evidence="1" id="KW-0472">Membrane</keyword>
<evidence type="ECO:0000313" key="2">
    <source>
        <dbReference type="EMBL" id="GGB05922.1"/>
    </source>
</evidence>
<comment type="caution">
    <text evidence="2">The sequence shown here is derived from an EMBL/GenBank/DDBJ whole genome shotgun (WGS) entry which is preliminary data.</text>
</comment>
<dbReference type="InterPro" id="IPR027463">
    <property type="entry name" value="AcrB_DN_DC_subdom"/>
</dbReference>
<dbReference type="Proteomes" id="UP000607559">
    <property type="component" value="Unassembled WGS sequence"/>
</dbReference>
<evidence type="ECO:0000313" key="3">
    <source>
        <dbReference type="Proteomes" id="UP000607559"/>
    </source>
</evidence>
<dbReference type="Gene3D" id="3.30.70.1440">
    <property type="entry name" value="Multidrug efflux transporter AcrB pore domain"/>
    <property type="match status" value="1"/>
</dbReference>
<keyword evidence="3" id="KW-1185">Reference proteome</keyword>
<feature type="transmembrane region" description="Helical" evidence="1">
    <location>
        <begin position="357"/>
        <end position="377"/>
    </location>
</feature>
<proteinExistence type="predicted"/>
<dbReference type="Pfam" id="PF00873">
    <property type="entry name" value="ACR_tran"/>
    <property type="match status" value="1"/>
</dbReference>
<reference evidence="2" key="1">
    <citation type="journal article" date="2014" name="Int. J. Syst. Evol. Microbiol.">
        <title>Complete genome sequence of Corynebacterium casei LMG S-19264T (=DSM 44701T), isolated from a smear-ripened cheese.</title>
        <authorList>
            <consortium name="US DOE Joint Genome Institute (JGI-PGF)"/>
            <person name="Walter F."/>
            <person name="Albersmeier A."/>
            <person name="Kalinowski J."/>
            <person name="Ruckert C."/>
        </authorList>
    </citation>
    <scope>NUCLEOTIDE SEQUENCE</scope>
    <source>
        <strain evidence="2">CGMCC 1.15448</strain>
    </source>
</reference>
<dbReference type="PANTHER" id="PTHR32063">
    <property type="match status" value="1"/>
</dbReference>
<feature type="transmembrane region" description="Helical" evidence="1">
    <location>
        <begin position="979"/>
        <end position="1001"/>
    </location>
</feature>
<feature type="transmembrane region" description="Helical" evidence="1">
    <location>
        <begin position="427"/>
        <end position="447"/>
    </location>
</feature>
<dbReference type="RefSeq" id="WP_188933348.1">
    <property type="nucleotide sequence ID" value="NZ_BMJC01000003.1"/>
</dbReference>
<organism evidence="2 3">
    <name type="scientific">Puia dinghuensis</name>
    <dbReference type="NCBI Taxonomy" id="1792502"/>
    <lineage>
        <taxon>Bacteria</taxon>
        <taxon>Pseudomonadati</taxon>
        <taxon>Bacteroidota</taxon>
        <taxon>Chitinophagia</taxon>
        <taxon>Chitinophagales</taxon>
        <taxon>Chitinophagaceae</taxon>
        <taxon>Puia</taxon>
    </lineage>
</organism>
<feature type="transmembrane region" description="Helical" evidence="1">
    <location>
        <begin position="332"/>
        <end position="350"/>
    </location>
</feature>
<dbReference type="EMBL" id="BMJC01000003">
    <property type="protein sequence ID" value="GGB05922.1"/>
    <property type="molecule type" value="Genomic_DNA"/>
</dbReference>
<feature type="transmembrane region" description="Helical" evidence="1">
    <location>
        <begin position="12"/>
        <end position="30"/>
    </location>
</feature>
<feature type="transmembrane region" description="Helical" evidence="1">
    <location>
        <begin position="459"/>
        <end position="481"/>
    </location>
</feature>
<feature type="transmembrane region" description="Helical" evidence="1">
    <location>
        <begin position="880"/>
        <end position="900"/>
    </location>
</feature>
<keyword evidence="1" id="KW-1133">Transmembrane helix</keyword>
<accession>A0A8J2UEB8</accession>
<dbReference type="AlphaFoldDB" id="A0A8J2UEB8"/>
<feature type="transmembrane region" description="Helical" evidence="1">
    <location>
        <begin position="383"/>
        <end position="406"/>
    </location>
</feature>
<dbReference type="Gene3D" id="3.30.70.1320">
    <property type="entry name" value="Multidrug efflux transporter AcrB pore domain like"/>
    <property type="match status" value="1"/>
</dbReference>
<protein>
    <submittedName>
        <fullName evidence="2">Multidrug transporter AcrB</fullName>
    </submittedName>
</protein>
<keyword evidence="1" id="KW-0812">Transmembrane</keyword>
<dbReference type="SUPFAM" id="SSF82866">
    <property type="entry name" value="Multidrug efflux transporter AcrB transmembrane domain"/>
    <property type="match status" value="2"/>
</dbReference>